<keyword evidence="2" id="KW-1185">Reference proteome</keyword>
<gene>
    <name evidence="1" type="ORF">SAMN06297397_1849</name>
</gene>
<organism evidence="1 2">
    <name type="scientific">Aristaeella lactis</name>
    <dbReference type="NCBI Taxonomy" id="3046383"/>
    <lineage>
        <taxon>Bacteria</taxon>
        <taxon>Bacillati</taxon>
        <taxon>Bacillota</taxon>
        <taxon>Clostridia</taxon>
        <taxon>Eubacteriales</taxon>
        <taxon>Aristaeellaceae</taxon>
        <taxon>Aristaeella</taxon>
    </lineage>
</organism>
<evidence type="ECO:0000313" key="1">
    <source>
        <dbReference type="EMBL" id="SMC66659.1"/>
    </source>
</evidence>
<protein>
    <submittedName>
        <fullName evidence="1">Transcriptional regulator, LacI family</fullName>
    </submittedName>
</protein>
<proteinExistence type="predicted"/>
<reference evidence="1" key="1">
    <citation type="submission" date="2017-04" db="EMBL/GenBank/DDBJ databases">
        <authorList>
            <person name="Varghese N."/>
            <person name="Submissions S."/>
        </authorList>
    </citation>
    <scope>NUCLEOTIDE SEQUENCE</scope>
    <source>
        <strain evidence="1">WTE2008</strain>
    </source>
</reference>
<dbReference type="EMBL" id="FWXZ01000003">
    <property type="protein sequence ID" value="SMC66659.1"/>
    <property type="molecule type" value="Genomic_DNA"/>
</dbReference>
<accession>A0AC61PM01</accession>
<dbReference type="Proteomes" id="UP000192328">
    <property type="component" value="Unassembled WGS sequence"/>
</dbReference>
<comment type="caution">
    <text evidence="1">The sequence shown here is derived from an EMBL/GenBank/DDBJ whole genome shotgun (WGS) entry which is preliminary data.</text>
</comment>
<name>A0AC61PM01_9FIRM</name>
<sequence>MNRKATIYDIAREAGVSTATVTRVVRRDPHVKEATRLKVQQIIDAHAYTPSVSAQNLEGGGSRTLAVVLPVVSNLYFNRIFDAAYWEAEKNGCSVRLFQTMENQAISPEIVSELLRCRMDGVLFAGSIWSADRDDLNSALQKLGRYMPVATICPDDVSLECICIQSDLVNCSRLPIRHLHTLGHRRIAFLGGSMHSRDTSRRGVGFLEQLRLMDLPDDPAYHVDAGYDMESGERAVLRMLSGLDRSRWPSAIVTFNDLVALGVMKQLKKMGLKLPDDMAIIGCDNQFFCAYTDPSLTSVDLHPEEMARSAVRELLLARESTSSSFAMVREATLVVRESCGAQLGFRKL</sequence>
<evidence type="ECO:0000313" key="2">
    <source>
        <dbReference type="Proteomes" id="UP000192328"/>
    </source>
</evidence>